<keyword evidence="2" id="KW-1185">Reference proteome</keyword>
<organism evidence="1 2">
    <name type="scientific">Araneus ventricosus</name>
    <name type="common">Orbweaver spider</name>
    <name type="synonym">Epeira ventricosa</name>
    <dbReference type="NCBI Taxonomy" id="182803"/>
    <lineage>
        <taxon>Eukaryota</taxon>
        <taxon>Metazoa</taxon>
        <taxon>Ecdysozoa</taxon>
        <taxon>Arthropoda</taxon>
        <taxon>Chelicerata</taxon>
        <taxon>Arachnida</taxon>
        <taxon>Araneae</taxon>
        <taxon>Araneomorphae</taxon>
        <taxon>Entelegynae</taxon>
        <taxon>Araneoidea</taxon>
        <taxon>Araneidae</taxon>
        <taxon>Araneus</taxon>
    </lineage>
</organism>
<dbReference type="EMBL" id="BGPR01066839">
    <property type="protein sequence ID" value="GBO41266.1"/>
    <property type="molecule type" value="Genomic_DNA"/>
</dbReference>
<name>A0A4Y2WWS3_ARAVE</name>
<evidence type="ECO:0000313" key="2">
    <source>
        <dbReference type="Proteomes" id="UP000499080"/>
    </source>
</evidence>
<dbReference type="AlphaFoldDB" id="A0A4Y2WWS3"/>
<reference evidence="1 2" key="1">
    <citation type="journal article" date="2019" name="Sci. Rep.">
        <title>Orb-weaving spider Araneus ventricosus genome elucidates the spidroin gene catalogue.</title>
        <authorList>
            <person name="Kono N."/>
            <person name="Nakamura H."/>
            <person name="Ohtoshi R."/>
            <person name="Moran D.A.P."/>
            <person name="Shinohara A."/>
            <person name="Yoshida Y."/>
            <person name="Fujiwara M."/>
            <person name="Mori M."/>
            <person name="Tomita M."/>
            <person name="Arakawa K."/>
        </authorList>
    </citation>
    <scope>NUCLEOTIDE SEQUENCE [LARGE SCALE GENOMIC DNA]</scope>
</reference>
<comment type="caution">
    <text evidence="1">The sequence shown here is derived from an EMBL/GenBank/DDBJ whole genome shotgun (WGS) entry which is preliminary data.</text>
</comment>
<proteinExistence type="predicted"/>
<gene>
    <name evidence="1" type="ORF">AVEN_73636_1</name>
</gene>
<protein>
    <submittedName>
        <fullName evidence="1">Uncharacterized protein</fullName>
    </submittedName>
</protein>
<accession>A0A4Y2WWS3</accession>
<dbReference type="Proteomes" id="UP000499080">
    <property type="component" value="Unassembled WGS sequence"/>
</dbReference>
<sequence length="168" mass="19602">MASNLSIVLSPRHPTDKYSFQSILNYTISFSILLRLKLMDNSADFFTEKFWKLPRFWPISSLRFRFLSLHSCETSQIVPAYLPIKLLETSDILETYHGSCSRFFSSLKHIDIVPAHSFFTFDMKPRAVSKHSFIDNRKPVIAKLLIQFNDFPFHPRGSFVETTIKFQS</sequence>
<evidence type="ECO:0000313" key="1">
    <source>
        <dbReference type="EMBL" id="GBO41266.1"/>
    </source>
</evidence>